<dbReference type="PROSITE" id="PS51084">
    <property type="entry name" value="HIT_2"/>
    <property type="match status" value="1"/>
</dbReference>
<evidence type="ECO:0000256" key="3">
    <source>
        <dbReference type="ARBA" id="ARBA00022763"/>
    </source>
</evidence>
<dbReference type="Proteomes" id="UP000192247">
    <property type="component" value="Unassembled WGS sequence"/>
</dbReference>
<dbReference type="STRING" id="418985.A0A1V9X262"/>
<comment type="subcellular location">
    <subcellularLocation>
        <location evidence="1">Nucleus</location>
    </subcellularLocation>
</comment>
<evidence type="ECO:0000259" key="13">
    <source>
        <dbReference type="PROSITE" id="PS50157"/>
    </source>
</evidence>
<dbReference type="PROSITE" id="PS50157">
    <property type="entry name" value="ZINC_FINGER_C2H2_2"/>
    <property type="match status" value="1"/>
</dbReference>
<keyword evidence="7" id="KW-0238">DNA-binding</keyword>
<evidence type="ECO:0000256" key="2">
    <source>
        <dbReference type="ARBA" id="ARBA00022723"/>
    </source>
</evidence>
<keyword evidence="8" id="KW-0234">DNA repair</keyword>
<keyword evidence="6" id="KW-0862">Zinc</keyword>
<dbReference type="GO" id="GO:0003725">
    <property type="term" value="F:double-stranded RNA binding"/>
    <property type="evidence" value="ECO:0007669"/>
    <property type="project" value="TreeGrafter"/>
</dbReference>
<evidence type="ECO:0000313" key="16">
    <source>
        <dbReference type="Proteomes" id="UP000192247"/>
    </source>
</evidence>
<comment type="caution">
    <text evidence="11">Lacks conserved residue(s) required for the propagation of feature annotation.</text>
</comment>
<evidence type="ECO:0000256" key="10">
    <source>
        <dbReference type="PROSITE-ProRule" id="PRU00042"/>
    </source>
</evidence>
<dbReference type="GO" id="GO:0003697">
    <property type="term" value="F:single-stranded DNA binding"/>
    <property type="evidence" value="ECO:0007669"/>
    <property type="project" value="TreeGrafter"/>
</dbReference>
<dbReference type="EMBL" id="MNPL01028734">
    <property type="protein sequence ID" value="OQR67476.1"/>
    <property type="molecule type" value="Genomic_DNA"/>
</dbReference>
<sequence>MHAELNLSSIKTAVRDKLTSVIRAAKPGPVRVLCRDIESQSGDPIMAKRGAEDRSPPRKRRLPLPGLRHAMSQEENQIYADDVCVAIADKYPKARYHWLVLPKQDIPTITSLRTSHLPLLEHLDKVGRKLIVNRQLSEKEFRLGYHAVPSMVQLHLHVISQDFNSPSLKTKKHWNSFTTDFFVDSAKLVKAIRENGSFPGVERRIADELLKKDLKCHRCGNKPKTMPQLKEHLKTHL</sequence>
<dbReference type="PANTHER" id="PTHR12486:SF4">
    <property type="entry name" value="APRATAXIN"/>
    <property type="match status" value="1"/>
</dbReference>
<keyword evidence="4 10" id="KW-0863">Zinc-finger</keyword>
<evidence type="ECO:0000256" key="1">
    <source>
        <dbReference type="ARBA" id="ARBA00004123"/>
    </source>
</evidence>
<dbReference type="GO" id="GO:0033699">
    <property type="term" value="F:DNA 5'-adenosine monophosphate hydrolase activity"/>
    <property type="evidence" value="ECO:0007669"/>
    <property type="project" value="TreeGrafter"/>
</dbReference>
<comment type="caution">
    <text evidence="15">The sequence shown here is derived from an EMBL/GenBank/DDBJ whole genome shotgun (WGS) entry which is preliminary data.</text>
</comment>
<evidence type="ECO:0000256" key="9">
    <source>
        <dbReference type="ARBA" id="ARBA00023242"/>
    </source>
</evidence>
<organism evidence="15 16">
    <name type="scientific">Tropilaelaps mercedesae</name>
    <dbReference type="NCBI Taxonomy" id="418985"/>
    <lineage>
        <taxon>Eukaryota</taxon>
        <taxon>Metazoa</taxon>
        <taxon>Ecdysozoa</taxon>
        <taxon>Arthropoda</taxon>
        <taxon>Chelicerata</taxon>
        <taxon>Arachnida</taxon>
        <taxon>Acari</taxon>
        <taxon>Parasitiformes</taxon>
        <taxon>Mesostigmata</taxon>
        <taxon>Gamasina</taxon>
        <taxon>Dermanyssoidea</taxon>
        <taxon>Laelapidae</taxon>
        <taxon>Tropilaelaps</taxon>
    </lineage>
</organism>
<dbReference type="Gene3D" id="3.30.428.10">
    <property type="entry name" value="HIT-like"/>
    <property type="match status" value="1"/>
</dbReference>
<dbReference type="InterPro" id="IPR032566">
    <property type="entry name" value="Znf-C2HE"/>
</dbReference>
<evidence type="ECO:0000256" key="6">
    <source>
        <dbReference type="ARBA" id="ARBA00022833"/>
    </source>
</evidence>
<evidence type="ECO:0000256" key="7">
    <source>
        <dbReference type="ARBA" id="ARBA00023125"/>
    </source>
</evidence>
<keyword evidence="16" id="KW-1185">Reference proteome</keyword>
<dbReference type="GO" id="GO:1990165">
    <property type="term" value="F:single-strand break-containing DNA binding"/>
    <property type="evidence" value="ECO:0007669"/>
    <property type="project" value="TreeGrafter"/>
</dbReference>
<dbReference type="OrthoDB" id="3512845at2759"/>
<dbReference type="PANTHER" id="PTHR12486">
    <property type="entry name" value="APRATAXIN-RELATED"/>
    <property type="match status" value="1"/>
</dbReference>
<name>A0A1V9X262_9ACAR</name>
<dbReference type="InterPro" id="IPR011146">
    <property type="entry name" value="HIT-like"/>
</dbReference>
<dbReference type="InParanoid" id="A0A1V9X262"/>
<dbReference type="Pfam" id="PF16278">
    <property type="entry name" value="zf-C2HE"/>
    <property type="match status" value="1"/>
</dbReference>
<proteinExistence type="predicted"/>
<dbReference type="AlphaFoldDB" id="A0A1V9X262"/>
<dbReference type="GO" id="GO:0008270">
    <property type="term" value="F:zinc ion binding"/>
    <property type="evidence" value="ECO:0007669"/>
    <property type="project" value="UniProtKB-KW"/>
</dbReference>
<keyword evidence="9" id="KW-0539">Nucleus</keyword>
<feature type="domain" description="HIT" evidence="14">
    <location>
        <begin position="64"/>
        <end position="168"/>
    </location>
</feature>
<dbReference type="InterPro" id="IPR013087">
    <property type="entry name" value="Znf_C2H2_type"/>
</dbReference>
<accession>A0A1V9X262</accession>
<evidence type="ECO:0000256" key="8">
    <source>
        <dbReference type="ARBA" id="ARBA00023204"/>
    </source>
</evidence>
<keyword evidence="2" id="KW-0479">Metal-binding</keyword>
<gene>
    <name evidence="15" type="ORF">BIW11_02193</name>
</gene>
<evidence type="ECO:0000256" key="11">
    <source>
        <dbReference type="PROSITE-ProRule" id="PRU00464"/>
    </source>
</evidence>
<dbReference type="InterPro" id="IPR019808">
    <property type="entry name" value="Histidine_triad_CS"/>
</dbReference>
<feature type="domain" description="C2H2-type" evidence="13">
    <location>
        <begin position="214"/>
        <end position="237"/>
    </location>
</feature>
<dbReference type="Pfam" id="PF11969">
    <property type="entry name" value="DcpS_C"/>
    <property type="match status" value="1"/>
</dbReference>
<protein>
    <submittedName>
        <fullName evidence="15">Aprataxin-like</fullName>
    </submittedName>
</protein>
<evidence type="ECO:0000256" key="5">
    <source>
        <dbReference type="ARBA" id="ARBA00022801"/>
    </source>
</evidence>
<dbReference type="SUPFAM" id="SSF54197">
    <property type="entry name" value="HIT-like"/>
    <property type="match status" value="1"/>
</dbReference>
<feature type="region of interest" description="Disordered" evidence="12">
    <location>
        <begin position="43"/>
        <end position="64"/>
    </location>
</feature>
<dbReference type="InterPro" id="IPR036265">
    <property type="entry name" value="HIT-like_sf"/>
</dbReference>
<dbReference type="FunFam" id="3.30.428.10:FF:000004">
    <property type="entry name" value="aprataxin isoform X2"/>
    <property type="match status" value="1"/>
</dbReference>
<reference evidence="15 16" key="1">
    <citation type="journal article" date="2017" name="Gigascience">
        <title>Draft genome of the honey bee ectoparasitic mite, Tropilaelaps mercedesae, is shaped by the parasitic life history.</title>
        <authorList>
            <person name="Dong X."/>
            <person name="Armstrong S.D."/>
            <person name="Xia D."/>
            <person name="Makepeace B.L."/>
            <person name="Darby A.C."/>
            <person name="Kadowaki T."/>
        </authorList>
    </citation>
    <scope>NUCLEOTIDE SEQUENCE [LARGE SCALE GENOMIC DNA]</scope>
    <source>
        <strain evidence="15">Wuxi-XJTLU</strain>
    </source>
</reference>
<dbReference type="GO" id="GO:0030983">
    <property type="term" value="F:mismatched DNA binding"/>
    <property type="evidence" value="ECO:0007669"/>
    <property type="project" value="TreeGrafter"/>
</dbReference>
<keyword evidence="3" id="KW-0227">DNA damage</keyword>
<dbReference type="GO" id="GO:0000012">
    <property type="term" value="P:single strand break repair"/>
    <property type="evidence" value="ECO:0007669"/>
    <property type="project" value="TreeGrafter"/>
</dbReference>
<evidence type="ECO:0000313" key="15">
    <source>
        <dbReference type="EMBL" id="OQR67476.1"/>
    </source>
</evidence>
<evidence type="ECO:0000256" key="12">
    <source>
        <dbReference type="SAM" id="MobiDB-lite"/>
    </source>
</evidence>
<evidence type="ECO:0000256" key="4">
    <source>
        <dbReference type="ARBA" id="ARBA00022771"/>
    </source>
</evidence>
<dbReference type="GO" id="GO:0005634">
    <property type="term" value="C:nucleus"/>
    <property type="evidence" value="ECO:0007669"/>
    <property type="project" value="UniProtKB-SubCell"/>
</dbReference>
<keyword evidence="5" id="KW-0378">Hydrolase</keyword>
<dbReference type="PROSITE" id="PS00892">
    <property type="entry name" value="HIT_1"/>
    <property type="match status" value="1"/>
</dbReference>
<evidence type="ECO:0000259" key="14">
    <source>
        <dbReference type="PROSITE" id="PS51084"/>
    </source>
</evidence>